<keyword evidence="6 13" id="KW-0732">Signal</keyword>
<proteinExistence type="inferred from homology"/>
<evidence type="ECO:0000256" key="7">
    <source>
        <dbReference type="ARBA" id="ARBA00022737"/>
    </source>
</evidence>
<dbReference type="Gene3D" id="3.80.10.10">
    <property type="entry name" value="Ribonuclease Inhibitor"/>
    <property type="match status" value="3"/>
</dbReference>
<comment type="caution">
    <text evidence="15">The sequence shown here is derived from an EMBL/GenBank/DDBJ whole genome shotgun (WGS) entry which is preliminary data.</text>
</comment>
<dbReference type="InterPro" id="IPR001611">
    <property type="entry name" value="Leu-rich_rpt"/>
</dbReference>
<feature type="domain" description="Leucine-rich repeat-containing N-terminal plant-type" evidence="14">
    <location>
        <begin position="40"/>
        <end position="78"/>
    </location>
</feature>
<evidence type="ECO:0000256" key="8">
    <source>
        <dbReference type="ARBA" id="ARBA00022989"/>
    </source>
</evidence>
<evidence type="ECO:0000256" key="6">
    <source>
        <dbReference type="ARBA" id="ARBA00022729"/>
    </source>
</evidence>
<evidence type="ECO:0000256" key="11">
    <source>
        <dbReference type="ARBA" id="ARBA00023180"/>
    </source>
</evidence>
<dbReference type="GO" id="GO:0005886">
    <property type="term" value="C:plasma membrane"/>
    <property type="evidence" value="ECO:0007669"/>
    <property type="project" value="UniProtKB-SubCell"/>
</dbReference>
<keyword evidence="16" id="KW-1185">Reference proteome</keyword>
<evidence type="ECO:0000256" key="4">
    <source>
        <dbReference type="ARBA" id="ARBA00022614"/>
    </source>
</evidence>
<evidence type="ECO:0000256" key="3">
    <source>
        <dbReference type="ARBA" id="ARBA00022475"/>
    </source>
</evidence>
<feature type="chain" id="PRO_5020197140" description="Leucine-rich repeat-containing N-terminal plant-type domain-containing protein" evidence="13">
    <location>
        <begin position="28"/>
        <end position="615"/>
    </location>
</feature>
<keyword evidence="8 12" id="KW-1133">Transmembrane helix</keyword>
<protein>
    <recommendedName>
        <fullName evidence="14">Leucine-rich repeat-containing N-terminal plant-type domain-containing protein</fullName>
    </recommendedName>
</protein>
<sequence length="615" mass="68324">MRRPSSPSPYYCCLLLLLFFFSVKTGAFSIHNRSNHNCNSNDLGALYGFSRSLDTQIHEWPVAITNSTNCCSWPGVHCALFSTYPTSSSSSFHSSLVSNARVVGLDLPGKGLEGVLSPSLSGLDKLSFLNLSLNSFRGPIRPELFHQKLLAVIDLSNNHLSGEMPPGIGNLSSLSLLDISNNRFTGMIPDVFHGLKKLEVFSADCVGFVGLLPTSLSSCSMLTSLDLWNNSLNGSIDLHFGRLLRLTVLNLGSNRFHGLIPESLSSCKALQILNLNRNNLSGLVPQKLRNLCSLSFLALEQINLSKTLTVLQGCHNLTVLSLTQNFRNEEMPTNGIRGFGRLRALSNANCGFKGSMPLWLRKCRELRAINLAWTHFSGEIPSWFGGFDHLFVMDLSSNSFYGEIPISLMQLKSLTLGKSLQDDVSSLEPPLYYWHRGKQINETLLYKHYTDFPPMLNFSRNKLNGSIWKEFEKFKYLHHLDLSWNNFSGSIPEELSNMINIEKLDLSFNNLSGSIPSSLTRLTFLSFFSAAYNHLQGLIPSGGQFSSFEGNPGLYSNPKRLCNSTLNTTDHEEGDDNAEDKFVFLGLPFAIGLVVGFLPTVSLVMCCLDDNYNYD</sequence>
<comment type="similarity">
    <text evidence="2">Belongs to the RLP family.</text>
</comment>
<dbReference type="AlphaFoldDB" id="A0A4S8JWJ2"/>
<evidence type="ECO:0000313" key="15">
    <source>
        <dbReference type="EMBL" id="THU66627.1"/>
    </source>
</evidence>
<reference evidence="15 16" key="1">
    <citation type="journal article" date="2019" name="Nat. Plants">
        <title>Genome sequencing of Musa balbisiana reveals subgenome evolution and function divergence in polyploid bananas.</title>
        <authorList>
            <person name="Yao X."/>
        </authorList>
    </citation>
    <scope>NUCLEOTIDE SEQUENCE [LARGE SCALE GENOMIC DNA]</scope>
    <source>
        <strain evidence="16">cv. DH-PKW</strain>
        <tissue evidence="15">Leaves</tissue>
    </source>
</reference>
<dbReference type="Proteomes" id="UP000317650">
    <property type="component" value="Chromosome 5"/>
</dbReference>
<dbReference type="InterPro" id="IPR032675">
    <property type="entry name" value="LRR_dom_sf"/>
</dbReference>
<evidence type="ECO:0000256" key="5">
    <source>
        <dbReference type="ARBA" id="ARBA00022692"/>
    </source>
</evidence>
<keyword evidence="10" id="KW-0675">Receptor</keyword>
<dbReference type="Pfam" id="PF13855">
    <property type="entry name" value="LRR_8"/>
    <property type="match status" value="2"/>
</dbReference>
<name>A0A4S8JWJ2_MUSBA</name>
<dbReference type="InterPro" id="IPR052941">
    <property type="entry name" value="StomDev_PlantInt_Reg"/>
</dbReference>
<dbReference type="FunFam" id="3.80.10.10:FF:000041">
    <property type="entry name" value="LRR receptor-like serine/threonine-protein kinase ERECTA"/>
    <property type="match status" value="1"/>
</dbReference>
<dbReference type="PANTHER" id="PTHR48004">
    <property type="entry name" value="OS01G0149700 PROTEIN"/>
    <property type="match status" value="1"/>
</dbReference>
<dbReference type="InterPro" id="IPR003591">
    <property type="entry name" value="Leu-rich_rpt_typical-subtyp"/>
</dbReference>
<dbReference type="PANTHER" id="PTHR48004:SF59">
    <property type="entry name" value="LEUCINE-RICH REPEAT-CONTAINING N-TERMINAL PLANT-TYPE DOMAIN-CONTAINING PROTEIN"/>
    <property type="match status" value="1"/>
</dbReference>
<keyword evidence="11" id="KW-0325">Glycoprotein</keyword>
<keyword evidence="7" id="KW-0677">Repeat</keyword>
<keyword evidence="3" id="KW-1003">Cell membrane</keyword>
<evidence type="ECO:0000256" key="13">
    <source>
        <dbReference type="SAM" id="SignalP"/>
    </source>
</evidence>
<gene>
    <name evidence="15" type="ORF">C4D60_Mb05t16140</name>
</gene>
<dbReference type="Pfam" id="PF00560">
    <property type="entry name" value="LRR_1"/>
    <property type="match status" value="2"/>
</dbReference>
<evidence type="ECO:0000259" key="14">
    <source>
        <dbReference type="Pfam" id="PF08263"/>
    </source>
</evidence>
<feature type="signal peptide" evidence="13">
    <location>
        <begin position="1"/>
        <end position="27"/>
    </location>
</feature>
<organism evidence="15 16">
    <name type="scientific">Musa balbisiana</name>
    <name type="common">Banana</name>
    <dbReference type="NCBI Taxonomy" id="52838"/>
    <lineage>
        <taxon>Eukaryota</taxon>
        <taxon>Viridiplantae</taxon>
        <taxon>Streptophyta</taxon>
        <taxon>Embryophyta</taxon>
        <taxon>Tracheophyta</taxon>
        <taxon>Spermatophyta</taxon>
        <taxon>Magnoliopsida</taxon>
        <taxon>Liliopsida</taxon>
        <taxon>Zingiberales</taxon>
        <taxon>Musaceae</taxon>
        <taxon>Musa</taxon>
    </lineage>
</organism>
<dbReference type="STRING" id="52838.A0A4S8JWJ2"/>
<dbReference type="SUPFAM" id="SSF52058">
    <property type="entry name" value="L domain-like"/>
    <property type="match status" value="2"/>
</dbReference>
<evidence type="ECO:0000256" key="1">
    <source>
        <dbReference type="ARBA" id="ARBA00004236"/>
    </source>
</evidence>
<accession>A0A4S8JWJ2</accession>
<keyword evidence="4" id="KW-0433">Leucine-rich repeat</keyword>
<dbReference type="Pfam" id="PF08263">
    <property type="entry name" value="LRRNT_2"/>
    <property type="match status" value="1"/>
</dbReference>
<comment type="subcellular location">
    <subcellularLocation>
        <location evidence="1">Cell membrane</location>
    </subcellularLocation>
</comment>
<evidence type="ECO:0000256" key="9">
    <source>
        <dbReference type="ARBA" id="ARBA00023136"/>
    </source>
</evidence>
<dbReference type="FunFam" id="3.80.10.10:FF:000213">
    <property type="entry name" value="Tyrosine-sulfated glycopeptide receptor 1"/>
    <property type="match status" value="1"/>
</dbReference>
<dbReference type="EMBL" id="PYDT01000003">
    <property type="protein sequence ID" value="THU66627.1"/>
    <property type="molecule type" value="Genomic_DNA"/>
</dbReference>
<keyword evidence="5 12" id="KW-0812">Transmembrane</keyword>
<keyword evidence="9 12" id="KW-0472">Membrane</keyword>
<dbReference type="InterPro" id="IPR013210">
    <property type="entry name" value="LRR_N_plant-typ"/>
</dbReference>
<evidence type="ECO:0000256" key="12">
    <source>
        <dbReference type="SAM" id="Phobius"/>
    </source>
</evidence>
<dbReference type="SMART" id="SM00369">
    <property type="entry name" value="LRR_TYP"/>
    <property type="match status" value="5"/>
</dbReference>
<evidence type="ECO:0000256" key="2">
    <source>
        <dbReference type="ARBA" id="ARBA00009592"/>
    </source>
</evidence>
<evidence type="ECO:0000256" key="10">
    <source>
        <dbReference type="ARBA" id="ARBA00023170"/>
    </source>
</evidence>
<evidence type="ECO:0000313" key="16">
    <source>
        <dbReference type="Proteomes" id="UP000317650"/>
    </source>
</evidence>
<feature type="transmembrane region" description="Helical" evidence="12">
    <location>
        <begin position="582"/>
        <end position="608"/>
    </location>
</feature>